<dbReference type="InterPro" id="IPR000445">
    <property type="entry name" value="HhH_motif"/>
</dbReference>
<evidence type="ECO:0000256" key="2">
    <source>
        <dbReference type="ARBA" id="ARBA00023204"/>
    </source>
</evidence>
<evidence type="ECO:0000313" key="4">
    <source>
        <dbReference type="Proteomes" id="UP000822688"/>
    </source>
</evidence>
<keyword evidence="2" id="KW-0234">DNA repair</keyword>
<dbReference type="SUPFAM" id="SSF47781">
    <property type="entry name" value="RuvA domain 2-like"/>
    <property type="match status" value="1"/>
</dbReference>
<organism evidence="3 4">
    <name type="scientific">Ceratodon purpureus</name>
    <name type="common">Fire moss</name>
    <name type="synonym">Dicranum purpureum</name>
    <dbReference type="NCBI Taxonomy" id="3225"/>
    <lineage>
        <taxon>Eukaryota</taxon>
        <taxon>Viridiplantae</taxon>
        <taxon>Streptophyta</taxon>
        <taxon>Embryophyta</taxon>
        <taxon>Bryophyta</taxon>
        <taxon>Bryophytina</taxon>
        <taxon>Bryopsida</taxon>
        <taxon>Dicranidae</taxon>
        <taxon>Pseudoditrichales</taxon>
        <taxon>Ditrichaceae</taxon>
        <taxon>Ceratodon</taxon>
    </lineage>
</organism>
<dbReference type="AlphaFoldDB" id="A0A8T0GV57"/>
<gene>
    <name evidence="3" type="ORF">KC19_9G074100</name>
</gene>
<dbReference type="Pfam" id="PF00633">
    <property type="entry name" value="HHH"/>
    <property type="match status" value="1"/>
</dbReference>
<name>A0A8T0GV57_CERPU</name>
<accession>A0A8T0GV57</accession>
<evidence type="ECO:0000313" key="3">
    <source>
        <dbReference type="EMBL" id="KAG0561568.1"/>
    </source>
</evidence>
<dbReference type="GO" id="GO:0006281">
    <property type="term" value="P:DNA repair"/>
    <property type="evidence" value="ECO:0007669"/>
    <property type="project" value="UniProtKB-KW"/>
</dbReference>
<dbReference type="Gene3D" id="1.10.150.280">
    <property type="entry name" value="AF1531-like domain"/>
    <property type="match status" value="1"/>
</dbReference>
<reference evidence="3" key="1">
    <citation type="submission" date="2020-06" db="EMBL/GenBank/DDBJ databases">
        <title>WGS assembly of Ceratodon purpureus strain R40.</title>
        <authorList>
            <person name="Carey S.B."/>
            <person name="Jenkins J."/>
            <person name="Shu S."/>
            <person name="Lovell J.T."/>
            <person name="Sreedasyam A."/>
            <person name="Maumus F."/>
            <person name="Tiley G.P."/>
            <person name="Fernandez-Pozo N."/>
            <person name="Barry K."/>
            <person name="Chen C."/>
            <person name="Wang M."/>
            <person name="Lipzen A."/>
            <person name="Daum C."/>
            <person name="Saski C.A."/>
            <person name="Payton A.C."/>
            <person name="Mcbreen J.C."/>
            <person name="Conrad R.E."/>
            <person name="Kollar L.M."/>
            <person name="Olsson S."/>
            <person name="Huttunen S."/>
            <person name="Landis J.B."/>
            <person name="Wickett N.J."/>
            <person name="Johnson M.G."/>
            <person name="Rensing S.A."/>
            <person name="Grimwood J."/>
            <person name="Schmutz J."/>
            <person name="Mcdaniel S.F."/>
        </authorList>
    </citation>
    <scope>NUCLEOTIDE SEQUENCE</scope>
    <source>
        <strain evidence="3">R40</strain>
    </source>
</reference>
<evidence type="ECO:0000256" key="1">
    <source>
        <dbReference type="ARBA" id="ARBA00022763"/>
    </source>
</evidence>
<comment type="caution">
    <text evidence="3">The sequence shown here is derived from an EMBL/GenBank/DDBJ whole genome shotgun (WGS) entry which is preliminary data.</text>
</comment>
<dbReference type="GO" id="GO:0003677">
    <property type="term" value="F:DNA binding"/>
    <property type="evidence" value="ECO:0007669"/>
    <property type="project" value="InterPro"/>
</dbReference>
<keyword evidence="4" id="KW-1185">Reference proteome</keyword>
<dbReference type="GO" id="GO:0016787">
    <property type="term" value="F:hydrolase activity"/>
    <property type="evidence" value="ECO:0007669"/>
    <property type="project" value="UniProtKB-ARBA"/>
</dbReference>
<dbReference type="Proteomes" id="UP000822688">
    <property type="component" value="Chromosome 9"/>
</dbReference>
<protein>
    <submittedName>
        <fullName evidence="3">Uncharacterized protein</fullName>
    </submittedName>
</protein>
<dbReference type="GO" id="GO:0140097">
    <property type="term" value="F:catalytic activity, acting on DNA"/>
    <property type="evidence" value="ECO:0007669"/>
    <property type="project" value="UniProtKB-ARBA"/>
</dbReference>
<keyword evidence="1" id="KW-0227">DNA damage</keyword>
<sequence length="64" mass="7253">MSREELLQLKGIGPKRAADILELRQNCEEPFKDLQDLKSIGLSDRKAFSLFNSNIVQKVIFSSS</sequence>
<proteinExistence type="predicted"/>
<dbReference type="InterPro" id="IPR010994">
    <property type="entry name" value="RuvA_2-like"/>
</dbReference>
<dbReference type="EMBL" id="CM026430">
    <property type="protein sequence ID" value="KAG0561568.1"/>
    <property type="molecule type" value="Genomic_DNA"/>
</dbReference>